<name>A0A0N5CET1_STREA</name>
<keyword evidence="1" id="KW-1185">Reference proteome</keyword>
<dbReference type="Proteomes" id="UP000046392">
    <property type="component" value="Unplaced"/>
</dbReference>
<accession>A0A0N5CET1</accession>
<dbReference type="AlphaFoldDB" id="A0A0N5CET1"/>
<protein>
    <submittedName>
        <fullName evidence="2">Protein-tyrosine-phosphatase</fullName>
    </submittedName>
</protein>
<organism evidence="1 2">
    <name type="scientific">Strongyloides papillosus</name>
    <name type="common">Intestinal threadworm</name>
    <dbReference type="NCBI Taxonomy" id="174720"/>
    <lineage>
        <taxon>Eukaryota</taxon>
        <taxon>Metazoa</taxon>
        <taxon>Ecdysozoa</taxon>
        <taxon>Nematoda</taxon>
        <taxon>Chromadorea</taxon>
        <taxon>Rhabditida</taxon>
        <taxon>Tylenchina</taxon>
        <taxon>Panagrolaimomorpha</taxon>
        <taxon>Strongyloidoidea</taxon>
        <taxon>Strongyloididae</taxon>
        <taxon>Strongyloides</taxon>
    </lineage>
</organism>
<sequence>MKNFKKVALLCSNTCLSSQVLFYFLKLCNCFVEVFQSNITNYLHKLLLTSIHQINKPKLIIFIFII</sequence>
<dbReference type="WBParaSite" id="SPAL_0001636800.1">
    <property type="protein sequence ID" value="SPAL_0001636800.1"/>
    <property type="gene ID" value="SPAL_0001636800"/>
</dbReference>
<reference evidence="2" key="1">
    <citation type="submission" date="2017-02" db="UniProtKB">
        <authorList>
            <consortium name="WormBaseParasite"/>
        </authorList>
    </citation>
    <scope>IDENTIFICATION</scope>
</reference>
<proteinExistence type="predicted"/>
<evidence type="ECO:0000313" key="1">
    <source>
        <dbReference type="Proteomes" id="UP000046392"/>
    </source>
</evidence>
<evidence type="ECO:0000313" key="2">
    <source>
        <dbReference type="WBParaSite" id="SPAL_0001636800.1"/>
    </source>
</evidence>